<evidence type="ECO:0000313" key="1">
    <source>
        <dbReference type="EMBL" id="WUM21310.1"/>
    </source>
</evidence>
<dbReference type="AlphaFoldDB" id="A0AAU4K5G6"/>
<dbReference type="Proteomes" id="UP001432128">
    <property type="component" value="Chromosome"/>
</dbReference>
<proteinExistence type="predicted"/>
<protein>
    <submittedName>
        <fullName evidence="1">Uncharacterized protein</fullName>
    </submittedName>
</protein>
<evidence type="ECO:0000313" key="2">
    <source>
        <dbReference type="Proteomes" id="UP001432128"/>
    </source>
</evidence>
<dbReference type="EMBL" id="CP108021">
    <property type="protein sequence ID" value="WUM21310.1"/>
    <property type="molecule type" value="Genomic_DNA"/>
</dbReference>
<accession>A0AAU4K5G6</accession>
<organism evidence="1 2">
    <name type="scientific">Williamsia herbipolensis</name>
    <dbReference type="NCBI Taxonomy" id="1603258"/>
    <lineage>
        <taxon>Bacteria</taxon>
        <taxon>Bacillati</taxon>
        <taxon>Actinomycetota</taxon>
        <taxon>Actinomycetes</taxon>
        <taxon>Mycobacteriales</taxon>
        <taxon>Nocardiaceae</taxon>
        <taxon>Williamsia</taxon>
    </lineage>
</organism>
<gene>
    <name evidence="1" type="ORF">OG579_05805</name>
</gene>
<dbReference type="RefSeq" id="WP_328858412.1">
    <property type="nucleotide sequence ID" value="NZ_CP108021.1"/>
</dbReference>
<dbReference type="KEGG" id="whr:OG579_05805"/>
<reference evidence="1 2" key="1">
    <citation type="submission" date="2022-10" db="EMBL/GenBank/DDBJ databases">
        <title>The complete genomes of actinobacterial strains from the NBC collection.</title>
        <authorList>
            <person name="Joergensen T.S."/>
            <person name="Alvarez Arevalo M."/>
            <person name="Sterndorff E.B."/>
            <person name="Faurdal D."/>
            <person name="Vuksanovic O."/>
            <person name="Mourched A.-S."/>
            <person name="Charusanti P."/>
            <person name="Shaw S."/>
            <person name="Blin K."/>
            <person name="Weber T."/>
        </authorList>
    </citation>
    <scope>NUCLEOTIDE SEQUENCE [LARGE SCALE GENOMIC DNA]</scope>
    <source>
        <strain evidence="1 2">NBC_00319</strain>
    </source>
</reference>
<sequence>MAERVVTPSFSPIHVPAPVVTRSGESTSVTAHPYLSRAVHQAIVAPPGTAIELRGAVRADLRAVGGPIVTLFGHCLFDDARGTTTDHTVSLPPLRGSTAPLSFVIEPVVHRR</sequence>
<name>A0AAU4K5G6_9NOCA</name>
<keyword evidence="2" id="KW-1185">Reference proteome</keyword>